<dbReference type="GO" id="GO:0006313">
    <property type="term" value="P:DNA transposition"/>
    <property type="evidence" value="ECO:0007669"/>
    <property type="project" value="InterPro"/>
</dbReference>
<dbReference type="EMBL" id="JACPUR010000035">
    <property type="protein sequence ID" value="MBI3128798.1"/>
    <property type="molecule type" value="Genomic_DNA"/>
</dbReference>
<dbReference type="PANTHER" id="PTHR36966:SF1">
    <property type="entry name" value="REP-ASSOCIATED TYROSINE TRANSPOSASE"/>
    <property type="match status" value="1"/>
</dbReference>
<evidence type="ECO:0000259" key="1">
    <source>
        <dbReference type="SMART" id="SM01321"/>
    </source>
</evidence>
<gene>
    <name evidence="2" type="ORF">HYZ11_14430</name>
</gene>
<reference evidence="2" key="1">
    <citation type="submission" date="2020-07" db="EMBL/GenBank/DDBJ databases">
        <title>Huge and variable diversity of episymbiotic CPR bacteria and DPANN archaea in groundwater ecosystems.</title>
        <authorList>
            <person name="He C.Y."/>
            <person name="Keren R."/>
            <person name="Whittaker M."/>
            <person name="Farag I.F."/>
            <person name="Doudna J."/>
            <person name="Cate J.H.D."/>
            <person name="Banfield J.F."/>
        </authorList>
    </citation>
    <scope>NUCLEOTIDE SEQUENCE</scope>
    <source>
        <strain evidence="2">NC_groundwater_763_Ag_S-0.2um_68_21</strain>
    </source>
</reference>
<accession>A0A932I160</accession>
<dbReference type="GO" id="GO:0004803">
    <property type="term" value="F:transposase activity"/>
    <property type="evidence" value="ECO:0007669"/>
    <property type="project" value="InterPro"/>
</dbReference>
<protein>
    <submittedName>
        <fullName evidence="2">Transposase</fullName>
    </submittedName>
</protein>
<dbReference type="GO" id="GO:0043565">
    <property type="term" value="F:sequence-specific DNA binding"/>
    <property type="evidence" value="ECO:0007669"/>
    <property type="project" value="TreeGrafter"/>
</dbReference>
<dbReference type="InterPro" id="IPR052715">
    <property type="entry name" value="RAYT_transposase"/>
</dbReference>
<dbReference type="InterPro" id="IPR036515">
    <property type="entry name" value="Transposase_17_sf"/>
</dbReference>
<evidence type="ECO:0000313" key="2">
    <source>
        <dbReference type="EMBL" id="MBI3128798.1"/>
    </source>
</evidence>
<dbReference type="Proteomes" id="UP000782312">
    <property type="component" value="Unassembled WGS sequence"/>
</dbReference>
<comment type="caution">
    <text evidence="2">The sequence shown here is derived from an EMBL/GenBank/DDBJ whole genome shotgun (WGS) entry which is preliminary data.</text>
</comment>
<feature type="domain" description="Transposase IS200-like" evidence="1">
    <location>
        <begin position="21"/>
        <end position="182"/>
    </location>
</feature>
<dbReference type="PANTHER" id="PTHR36966">
    <property type="entry name" value="REP-ASSOCIATED TYROSINE TRANSPOSASE"/>
    <property type="match status" value="1"/>
</dbReference>
<dbReference type="AlphaFoldDB" id="A0A932I160"/>
<dbReference type="Gene3D" id="3.30.70.1290">
    <property type="entry name" value="Transposase IS200-like"/>
    <property type="match status" value="1"/>
</dbReference>
<sequence>MPFNPDARRRRSVRLKGWDYASRGAYFITICVQGRECRLGEIAGGKMRLSEAGAMVHRTWEELPLRFPNVGLDAFVVMPNHLHGILVLKVRRGESRIRPLEAGGSSPLHEGEHKVRPYGTLPWTIGRIVQAFKSTVTRRYAADVKEQGWPPFSGRFWQRNFYEHILRDEAEWDRAREYVLHNPLEWAEDENHPQNV</sequence>
<dbReference type="InterPro" id="IPR002686">
    <property type="entry name" value="Transposase_17"/>
</dbReference>
<evidence type="ECO:0000313" key="3">
    <source>
        <dbReference type="Proteomes" id="UP000782312"/>
    </source>
</evidence>
<dbReference type="SUPFAM" id="SSF143422">
    <property type="entry name" value="Transposase IS200-like"/>
    <property type="match status" value="1"/>
</dbReference>
<dbReference type="SMART" id="SM01321">
    <property type="entry name" value="Y1_Tnp"/>
    <property type="match status" value="1"/>
</dbReference>
<proteinExistence type="predicted"/>
<name>A0A932I160_UNCTE</name>
<organism evidence="2 3">
    <name type="scientific">Tectimicrobiota bacterium</name>
    <dbReference type="NCBI Taxonomy" id="2528274"/>
    <lineage>
        <taxon>Bacteria</taxon>
        <taxon>Pseudomonadati</taxon>
        <taxon>Nitrospinota/Tectimicrobiota group</taxon>
        <taxon>Candidatus Tectimicrobiota</taxon>
    </lineage>
</organism>